<dbReference type="Proteomes" id="UP000419138">
    <property type="component" value="Unassembled WGS sequence"/>
</dbReference>
<protein>
    <submittedName>
        <fullName evidence="2">Uncharacterized protein</fullName>
    </submittedName>
</protein>
<evidence type="ECO:0000256" key="1">
    <source>
        <dbReference type="SAM" id="MobiDB-lite"/>
    </source>
</evidence>
<evidence type="ECO:0000313" key="2">
    <source>
        <dbReference type="EMBL" id="MQT01734.1"/>
    </source>
</evidence>
<dbReference type="AlphaFoldDB" id="A0A646KHM3"/>
<dbReference type="EMBL" id="VCLA01000136">
    <property type="protein sequence ID" value="MQT01734.1"/>
    <property type="molecule type" value="Genomic_DNA"/>
</dbReference>
<keyword evidence="3" id="KW-1185">Reference proteome</keyword>
<dbReference type="OrthoDB" id="5189577at2"/>
<name>A0A646KHM3_STRJU</name>
<evidence type="ECO:0000313" key="3">
    <source>
        <dbReference type="Proteomes" id="UP000419138"/>
    </source>
</evidence>
<reference evidence="2 3" key="1">
    <citation type="submission" date="2019-05" db="EMBL/GenBank/DDBJ databases">
        <title>Comparative genomics and metabolomics analyses of clavulanic acid producing Streptomyces species provides insight into specialized metabolism and evolution of beta-lactam biosynthetic gene clusters.</title>
        <authorList>
            <person name="Moore M.A."/>
            <person name="Cruz-Morales P."/>
            <person name="Barona Gomez F."/>
            <person name="Kapil T."/>
        </authorList>
    </citation>
    <scope>NUCLEOTIDE SEQUENCE [LARGE SCALE GENOMIC DNA]</scope>
    <source>
        <strain evidence="2 3">NRRL 5741</strain>
    </source>
</reference>
<proteinExistence type="predicted"/>
<comment type="caution">
    <text evidence="2">The sequence shown here is derived from an EMBL/GenBank/DDBJ whole genome shotgun (WGS) entry which is preliminary data.</text>
</comment>
<organism evidence="2 3">
    <name type="scientific">Streptomyces jumonjinensis</name>
    <dbReference type="NCBI Taxonomy" id="1945"/>
    <lineage>
        <taxon>Bacteria</taxon>
        <taxon>Bacillati</taxon>
        <taxon>Actinomycetota</taxon>
        <taxon>Actinomycetes</taxon>
        <taxon>Kitasatosporales</taxon>
        <taxon>Streptomycetaceae</taxon>
        <taxon>Streptomyces</taxon>
    </lineage>
</organism>
<sequence>MDRSRTAVARVLGEIEKLGLIDAAEHSEVLSVLSDDFPFAAAVRHTDSVHAHIKVEDVDALPHQDLVALGHRPENAEPGYVKYATLTGVHFIFSSIPIAQDDSIPGAVTLPKPFMDHIGIDMRDESDTTREAFDAVVDRAGELRWREVTQDGPVHCCHTRVQGKHWVYPPEGWPGRRRPIEFAFGTLSVFEKTMGCDLRPIDPGHELAPRQGTGACGAAPQPCAGADGAEAGAS</sequence>
<accession>A0A646KHM3</accession>
<gene>
    <name evidence="2" type="ORF">FF041_16400</name>
</gene>
<dbReference type="RefSeq" id="WP_153523467.1">
    <property type="nucleotide sequence ID" value="NZ_JBEPDZ010000020.1"/>
</dbReference>
<feature type="region of interest" description="Disordered" evidence="1">
    <location>
        <begin position="212"/>
        <end position="234"/>
    </location>
</feature>